<feature type="domain" description="Amidohydrolase-related" evidence="2">
    <location>
        <begin position="85"/>
        <end position="434"/>
    </location>
</feature>
<accession>A0A9X2ER05</accession>
<evidence type="ECO:0000313" key="3">
    <source>
        <dbReference type="EMBL" id="MCO1334071.1"/>
    </source>
</evidence>
<dbReference type="SUPFAM" id="SSF51338">
    <property type="entry name" value="Composite domain of metallo-dependent hydrolases"/>
    <property type="match status" value="1"/>
</dbReference>
<comment type="caution">
    <text evidence="3">The sequence shown here is derived from an EMBL/GenBank/DDBJ whole genome shotgun (WGS) entry which is preliminary data.</text>
</comment>
<feature type="chain" id="PRO_5040718017" evidence="1">
    <location>
        <begin position="33"/>
        <end position="454"/>
    </location>
</feature>
<dbReference type="RefSeq" id="WP_252465556.1">
    <property type="nucleotide sequence ID" value="NZ_JALBWM010000020.1"/>
</dbReference>
<dbReference type="AlphaFoldDB" id="A0A9X2ER05"/>
<reference evidence="3" key="1">
    <citation type="journal article" date="2022" name="Arch. Microbiol.">
        <title>Microbulbifer okhotskensis sp. nov., isolated from a deep bottom sediment of the Okhotsk Sea.</title>
        <authorList>
            <person name="Romanenko L."/>
            <person name="Kurilenko V."/>
            <person name="Otstavnykh N."/>
            <person name="Velansky P."/>
            <person name="Isaeva M."/>
            <person name="Mikhailov V."/>
        </authorList>
    </citation>
    <scope>NUCLEOTIDE SEQUENCE</scope>
    <source>
        <strain evidence="3">OS29</strain>
    </source>
</reference>
<sequence>MTTKTNQSYFVNRVAAVALSIFTGVFSLQAGAESIAIYAGKLFDSSNGKLLENRTVHIIDGRVDSVQKGFAKRDREKLVDLREYTVLPGLMDMHSHLTYEFGPQAYMESYTWNPADFTLRGVDAAQRTLQAGFTTIRNLGDHDNVTVSLRRGINSGLIDGPRIYTAGKSIATTGGHADPTNGRRYDLVGDQGPVDGVIDGPISARKAIRQRYKDGADLIKITATGGVLSEAKSGQNPQFMQDELEAIVEAARDYGFTVAVHAHGKEGMIRAIRAGVDSIEHGTYMDDEVMDLMRRKNVWFVPTLMAGEWVTEKSAIEGFLPELVRPKAAVMGPLMQDTFSRAYKRGVKIAFGTDTGVTRHGNNAREFLLMVQGGMSPADALRSATWNAAQLLQVQDQLGSISEGKKADIIAVAGNPLEDISEMQRVLFVMKDGVVYKEPSELPADIFIEEGANG</sequence>
<dbReference type="EMBL" id="JALBWM010000020">
    <property type="protein sequence ID" value="MCO1334071.1"/>
    <property type="molecule type" value="Genomic_DNA"/>
</dbReference>
<keyword evidence="4" id="KW-1185">Reference proteome</keyword>
<dbReference type="InterPro" id="IPR011059">
    <property type="entry name" value="Metal-dep_hydrolase_composite"/>
</dbReference>
<dbReference type="InterPro" id="IPR057744">
    <property type="entry name" value="OTAase-like"/>
</dbReference>
<dbReference type="GO" id="GO:0016810">
    <property type="term" value="F:hydrolase activity, acting on carbon-nitrogen (but not peptide) bonds"/>
    <property type="evidence" value="ECO:0007669"/>
    <property type="project" value="InterPro"/>
</dbReference>
<dbReference type="Pfam" id="PF01979">
    <property type="entry name" value="Amidohydro_1"/>
    <property type="match status" value="1"/>
</dbReference>
<organism evidence="3 4">
    <name type="scientific">Microbulbifer okhotskensis</name>
    <dbReference type="NCBI Taxonomy" id="2926617"/>
    <lineage>
        <taxon>Bacteria</taxon>
        <taxon>Pseudomonadati</taxon>
        <taxon>Pseudomonadota</taxon>
        <taxon>Gammaproteobacteria</taxon>
        <taxon>Cellvibrionales</taxon>
        <taxon>Microbulbiferaceae</taxon>
        <taxon>Microbulbifer</taxon>
    </lineage>
</organism>
<dbReference type="Proteomes" id="UP001139028">
    <property type="component" value="Unassembled WGS sequence"/>
</dbReference>
<feature type="signal peptide" evidence="1">
    <location>
        <begin position="1"/>
        <end position="32"/>
    </location>
</feature>
<dbReference type="InterPro" id="IPR051781">
    <property type="entry name" value="Metallo-dep_Hydrolase"/>
</dbReference>
<evidence type="ECO:0000259" key="2">
    <source>
        <dbReference type="Pfam" id="PF01979"/>
    </source>
</evidence>
<dbReference type="InterPro" id="IPR006680">
    <property type="entry name" value="Amidohydro-rel"/>
</dbReference>
<name>A0A9X2ER05_9GAMM</name>
<dbReference type="SUPFAM" id="SSF51556">
    <property type="entry name" value="Metallo-dependent hydrolases"/>
    <property type="match status" value="1"/>
</dbReference>
<dbReference type="Gene3D" id="3.20.20.140">
    <property type="entry name" value="Metal-dependent hydrolases"/>
    <property type="match status" value="1"/>
</dbReference>
<keyword evidence="1" id="KW-0732">Signal</keyword>
<protein>
    <submittedName>
        <fullName evidence="3">Amidohydrolase family protein</fullName>
    </submittedName>
</protein>
<gene>
    <name evidence="3" type="ORF">MO867_06915</name>
</gene>
<proteinExistence type="predicted"/>
<dbReference type="PANTHER" id="PTHR43135">
    <property type="entry name" value="ALPHA-D-RIBOSE 1-METHYLPHOSPHONATE 5-TRIPHOSPHATE DIPHOSPHATASE"/>
    <property type="match status" value="1"/>
</dbReference>
<dbReference type="Gene3D" id="2.30.40.10">
    <property type="entry name" value="Urease, subunit C, domain 1"/>
    <property type="match status" value="1"/>
</dbReference>
<dbReference type="InterPro" id="IPR032466">
    <property type="entry name" value="Metal_Hydrolase"/>
</dbReference>
<dbReference type="PANTHER" id="PTHR43135:SF3">
    <property type="entry name" value="ALPHA-D-RIBOSE 1-METHYLPHOSPHONATE 5-TRIPHOSPHATE DIPHOSPHATASE"/>
    <property type="match status" value="1"/>
</dbReference>
<evidence type="ECO:0000256" key="1">
    <source>
        <dbReference type="SAM" id="SignalP"/>
    </source>
</evidence>
<dbReference type="CDD" id="cd01299">
    <property type="entry name" value="Met_dep_hydrolase_A"/>
    <property type="match status" value="1"/>
</dbReference>
<evidence type="ECO:0000313" key="4">
    <source>
        <dbReference type="Proteomes" id="UP001139028"/>
    </source>
</evidence>